<feature type="region of interest" description="Disordered" evidence="1">
    <location>
        <begin position="141"/>
        <end position="160"/>
    </location>
</feature>
<dbReference type="OrthoDB" id="9767561at2"/>
<gene>
    <name evidence="3" type="ORF">CAG99_22260</name>
</gene>
<dbReference type="AlphaFoldDB" id="A0A1W7D678"/>
<sequence>MADIVVVGGGTAGLAAAHHLTAAGLTVVLLEAADDIGGRMTTERRDGFRLDRSGPLSLTGSPALRRLPRPLPLRPLTGGVLLCGPDAARRIGGSAGRRPRHEGEPAGSPPGGRPPGAPDEPAADRDGPAFDRVWLKANLARLGRSPGTRPRGLAEPTAAGALSTRGIPPRIAESSLRPLLSTLLHDPDLATSSRLGDLALRAFARHGLGLPAGGAAALPGLLAACLPPGAVRTGVRVESVSTTEVTTRAHGTFACRGVVVATGAAEAARLLPGLRVPAFRPVTVLHHAAPDGVRSGATLVVEAGGRGPVAHSLAASAADPSRAPEGRTLVTSVVLGHRAAEPAELLDKAARPQLTEMHQAPADDWELLAAHHDPQAVPAVPPPYTGARPARLLDGLYVCGDHRDAPGPSGDLASARRAASAVLADAGLAPAAAAG</sequence>
<dbReference type="EMBL" id="CP021121">
    <property type="protein sequence ID" value="ARQ72568.1"/>
    <property type="molecule type" value="Genomic_DNA"/>
</dbReference>
<dbReference type="InterPro" id="IPR036188">
    <property type="entry name" value="FAD/NAD-bd_sf"/>
</dbReference>
<dbReference type="SUPFAM" id="SSF51905">
    <property type="entry name" value="FAD/NAD(P)-binding domain"/>
    <property type="match status" value="1"/>
</dbReference>
<organism evidence="3 4">
    <name type="scientific">Streptomyces marincola</name>
    <dbReference type="NCBI Taxonomy" id="2878388"/>
    <lineage>
        <taxon>Bacteria</taxon>
        <taxon>Bacillati</taxon>
        <taxon>Actinomycetota</taxon>
        <taxon>Actinomycetes</taxon>
        <taxon>Kitasatosporales</taxon>
        <taxon>Streptomycetaceae</taxon>
        <taxon>Streptomyces</taxon>
    </lineage>
</organism>
<dbReference type="Gene3D" id="1.10.3110.10">
    <property type="entry name" value="protoporphyrinogen ix oxidase, domain 3"/>
    <property type="match status" value="1"/>
</dbReference>
<reference evidence="3 4" key="1">
    <citation type="submission" date="2017-05" db="EMBL/GenBank/DDBJ databases">
        <title>Complete genome sequence of Streptomyces sp. SCSIO 03032 revealed the diverse biosynthetic pathways for its bioactive secondary metabolites.</title>
        <authorList>
            <person name="Ma L."/>
            <person name="Zhu Y."/>
            <person name="Zhang W."/>
            <person name="Zhang G."/>
            <person name="Tian X."/>
            <person name="Zhang S."/>
            <person name="Zhang C."/>
        </authorList>
    </citation>
    <scope>NUCLEOTIDE SEQUENCE [LARGE SCALE GENOMIC DNA]</scope>
    <source>
        <strain evidence="3 4">SCSIO 03032</strain>
    </source>
</reference>
<protein>
    <recommendedName>
        <fullName evidence="2">Amine oxidase domain-containing protein</fullName>
    </recommendedName>
</protein>
<dbReference type="PRINTS" id="PR00411">
    <property type="entry name" value="PNDRDTASEI"/>
</dbReference>
<evidence type="ECO:0000256" key="1">
    <source>
        <dbReference type="SAM" id="MobiDB-lite"/>
    </source>
</evidence>
<dbReference type="Proteomes" id="UP000194218">
    <property type="component" value="Chromosome"/>
</dbReference>
<dbReference type="InterPro" id="IPR002937">
    <property type="entry name" value="Amino_oxidase"/>
</dbReference>
<name>A0A1W7D678_9ACTN</name>
<feature type="domain" description="Amine oxidase" evidence="2">
    <location>
        <begin position="12"/>
        <end position="423"/>
    </location>
</feature>
<evidence type="ECO:0000313" key="3">
    <source>
        <dbReference type="EMBL" id="ARQ72568.1"/>
    </source>
</evidence>
<accession>A0A1W7D678</accession>
<dbReference type="Gene3D" id="3.50.50.60">
    <property type="entry name" value="FAD/NAD(P)-binding domain"/>
    <property type="match status" value="1"/>
</dbReference>
<feature type="region of interest" description="Disordered" evidence="1">
    <location>
        <begin position="87"/>
        <end position="127"/>
    </location>
</feature>
<evidence type="ECO:0000313" key="4">
    <source>
        <dbReference type="Proteomes" id="UP000194218"/>
    </source>
</evidence>
<proteinExistence type="predicted"/>
<evidence type="ECO:0000259" key="2">
    <source>
        <dbReference type="Pfam" id="PF01593"/>
    </source>
</evidence>
<keyword evidence="4" id="KW-1185">Reference proteome</keyword>
<dbReference type="Pfam" id="PF01593">
    <property type="entry name" value="Amino_oxidase"/>
    <property type="match status" value="1"/>
</dbReference>
<dbReference type="Gene3D" id="3.90.660.20">
    <property type="entry name" value="Protoporphyrinogen oxidase, mitochondrial, domain 2"/>
    <property type="match status" value="1"/>
</dbReference>
<feature type="compositionally biased region" description="Pro residues" evidence="1">
    <location>
        <begin position="107"/>
        <end position="118"/>
    </location>
</feature>
<dbReference type="KEGG" id="smao:CAG99_22260"/>
<dbReference type="GO" id="GO:0016491">
    <property type="term" value="F:oxidoreductase activity"/>
    <property type="evidence" value="ECO:0007669"/>
    <property type="project" value="InterPro"/>
</dbReference>
<dbReference type="PANTHER" id="PTHR42841">
    <property type="entry name" value="AMINE OXIDASE"/>
    <property type="match status" value="1"/>
</dbReference>